<proteinExistence type="predicted"/>
<dbReference type="AlphaFoldDB" id="A0A382E0Z9"/>
<name>A0A382E0Z9_9ZZZZ</name>
<evidence type="ECO:0000313" key="1">
    <source>
        <dbReference type="EMBL" id="SVB44416.1"/>
    </source>
</evidence>
<organism evidence="1">
    <name type="scientific">marine metagenome</name>
    <dbReference type="NCBI Taxonomy" id="408172"/>
    <lineage>
        <taxon>unclassified sequences</taxon>
        <taxon>metagenomes</taxon>
        <taxon>ecological metagenomes</taxon>
    </lineage>
</organism>
<accession>A0A382E0Z9</accession>
<gene>
    <name evidence="1" type="ORF">METZ01_LOCUS197270</name>
</gene>
<protein>
    <submittedName>
        <fullName evidence="1">Uncharacterized protein</fullName>
    </submittedName>
</protein>
<sequence>MPKGGCKITNKNRKNLASTTGDKGPLTDEGHIILKCSKCRTPLTDIWVTQKEMPLKSKIKAKCWHCDGESSVVEVEGGMYLGITENSNIKDIEYLDSKYEGSIVTEQTVLVHTQRGG</sequence>
<reference evidence="1" key="1">
    <citation type="submission" date="2018-05" db="EMBL/GenBank/DDBJ databases">
        <authorList>
            <person name="Lanie J.A."/>
            <person name="Ng W.-L."/>
            <person name="Kazmierczak K.M."/>
            <person name="Andrzejewski T.M."/>
            <person name="Davidsen T.M."/>
            <person name="Wayne K.J."/>
            <person name="Tettelin H."/>
            <person name="Glass J.I."/>
            <person name="Rusch D."/>
            <person name="Podicherti R."/>
            <person name="Tsui H.-C.T."/>
            <person name="Winkler M.E."/>
        </authorList>
    </citation>
    <scope>NUCLEOTIDE SEQUENCE</scope>
</reference>
<dbReference type="EMBL" id="UINC01042162">
    <property type="protein sequence ID" value="SVB44416.1"/>
    <property type="molecule type" value="Genomic_DNA"/>
</dbReference>